<reference evidence="2 3" key="2">
    <citation type="submission" date="2020-06" db="EMBL/GenBank/DDBJ databases">
        <title>Halomonas songnenensis sp. nov., a moderately halophilic bacterium isolated from saline and alkaline soils.</title>
        <authorList>
            <person name="Jiang J."/>
            <person name="Pan Y."/>
        </authorList>
    </citation>
    <scope>NUCLEOTIDE SEQUENCE [LARGE SCALE GENOMIC DNA]</scope>
    <source>
        <strain evidence="2 3">TBZ9</strain>
    </source>
</reference>
<keyword evidence="3" id="KW-1185">Reference proteome</keyword>
<accession>A0A7Y3TZF0</accession>
<organism evidence="2 3">
    <name type="scientific">Vreelandella azerica</name>
    <dbReference type="NCBI Taxonomy" id="2732867"/>
    <lineage>
        <taxon>Bacteria</taxon>
        <taxon>Pseudomonadati</taxon>
        <taxon>Pseudomonadota</taxon>
        <taxon>Gammaproteobacteria</taxon>
        <taxon>Oceanospirillales</taxon>
        <taxon>Halomonadaceae</taxon>
        <taxon>Vreelandella</taxon>
    </lineage>
</organism>
<evidence type="ECO:0000313" key="3">
    <source>
        <dbReference type="Proteomes" id="UP000588806"/>
    </source>
</evidence>
<feature type="signal peptide" evidence="1">
    <location>
        <begin position="1"/>
        <end position="23"/>
    </location>
</feature>
<keyword evidence="1" id="KW-0732">Signal</keyword>
<evidence type="ECO:0000313" key="2">
    <source>
        <dbReference type="EMBL" id="NOG31489.1"/>
    </source>
</evidence>
<reference evidence="2 3" key="1">
    <citation type="submission" date="2020-05" db="EMBL/GenBank/DDBJ databases">
        <authorList>
            <person name="Ruan W."/>
            <person name="Jeon C.O."/>
            <person name="Chun B.H."/>
        </authorList>
    </citation>
    <scope>NUCLEOTIDE SEQUENCE [LARGE SCALE GENOMIC DNA]</scope>
    <source>
        <strain evidence="2 3">TBZ9</strain>
    </source>
</reference>
<sequence length="193" mass="19526">MKKLYTASAIAAALLSAPLAGQAATGQTSVSFNLPGIIILHYVSDVTFDVPASYFGGADQAFDDSVAKTLSGFDDDASVDISGGPLDASIDAVTAYIRNAWAVRSISATGESQIGITLDTATATHASAGSIGLSNAQVSADGTAFGATTTFDSPGMSRINAEYGDVSLELDMSSATSAGEYTGAQYTIEATNI</sequence>
<evidence type="ECO:0000256" key="1">
    <source>
        <dbReference type="SAM" id="SignalP"/>
    </source>
</evidence>
<feature type="chain" id="PRO_5030731425" evidence="1">
    <location>
        <begin position="24"/>
        <end position="193"/>
    </location>
</feature>
<proteinExistence type="predicted"/>
<dbReference type="RefSeq" id="WP_171701938.1">
    <property type="nucleotide sequence ID" value="NZ_JABFHI010000002.1"/>
</dbReference>
<comment type="caution">
    <text evidence="2">The sequence shown here is derived from an EMBL/GenBank/DDBJ whole genome shotgun (WGS) entry which is preliminary data.</text>
</comment>
<dbReference type="Proteomes" id="UP000588806">
    <property type="component" value="Unassembled WGS sequence"/>
</dbReference>
<protein>
    <submittedName>
        <fullName evidence="2">Uncharacterized protein</fullName>
    </submittedName>
</protein>
<gene>
    <name evidence="2" type="ORF">HLB35_06355</name>
</gene>
<dbReference type="EMBL" id="JABFHI010000002">
    <property type="protein sequence ID" value="NOG31489.1"/>
    <property type="molecule type" value="Genomic_DNA"/>
</dbReference>
<name>A0A7Y3TZF0_9GAMM</name>
<dbReference type="AlphaFoldDB" id="A0A7Y3TZF0"/>